<comment type="caution">
    <text evidence="1">The sequence shown here is derived from an EMBL/GenBank/DDBJ whole genome shotgun (WGS) entry which is preliminary data.</text>
</comment>
<dbReference type="PANTHER" id="PTHR38733:SF1">
    <property type="entry name" value="TYPE IV METHYL-DIRECTED RESTRICTION ENZYME ECOKMCRBC"/>
    <property type="match status" value="1"/>
</dbReference>
<dbReference type="PANTHER" id="PTHR38733">
    <property type="entry name" value="PROTEIN MCRC"/>
    <property type="match status" value="1"/>
</dbReference>
<dbReference type="Proteomes" id="UP001442468">
    <property type="component" value="Unassembled WGS sequence"/>
</dbReference>
<evidence type="ECO:0000313" key="2">
    <source>
        <dbReference type="Proteomes" id="UP001442468"/>
    </source>
</evidence>
<protein>
    <recommendedName>
        <fullName evidence="3">5-methylcytosine-specific restriction enzyme subunit McrC</fullName>
    </recommendedName>
</protein>
<accession>A0ABV1NAG3</accession>
<sequence length="427" mass="48011">MRQLTAYEHGWLDFGEGRDLALHEVEALASAEGVLPPGCLQWGHRRVKFTQFCGVVQVDGLQVEVLPKLTPYQTEAQQRDTLLTMLACAGDLEGVDNLGAGLATNRTTLLDLFIRHFAHLLERQLQQGLLRDYRDIDDTLDQVRGRIDLVRQQRENLFKPQRLACRYSELVADIPVNRLLHSALRLVILLCTSPMLAQQLHALRMRFGQVGTLAHHERGPAADQLNRMQSRYYPLVALAHLFLDGQFLDARSGRQQAFSLLFDMNRLFERYTASRLRPLASRHGLKLMEQGPRRYLGQEDNGRGRLQMRPDISLRDVRGRPVVILDTKWKRIEGPVALAALSAADLYQMAAYATAYGCGSVVLLYPEQAHLRSGQTHHLTLAGPQRVRLTLGAIPLDGQLINTDLLEEGSQSMRDELQAGVAPVTLI</sequence>
<name>A0ABV1NAG3_9GAMM</name>
<evidence type="ECO:0000313" key="1">
    <source>
        <dbReference type="EMBL" id="MEQ6916019.1"/>
    </source>
</evidence>
<dbReference type="RefSeq" id="WP_349760271.1">
    <property type="nucleotide sequence ID" value="NZ_JBEGCJ010000001.1"/>
</dbReference>
<dbReference type="InterPro" id="IPR019292">
    <property type="entry name" value="McrC"/>
</dbReference>
<reference evidence="1 2" key="1">
    <citation type="submission" date="2024-05" db="EMBL/GenBank/DDBJ databases">
        <title>Halomonas sp. SSM6 16S ribosomal RNA gene Genome sequencing and assembly.</title>
        <authorList>
            <person name="Yook S."/>
        </authorList>
    </citation>
    <scope>NUCLEOTIDE SEQUENCE [LARGE SCALE GENOMIC DNA]</scope>
    <source>
        <strain evidence="1 2">SSM6</strain>
    </source>
</reference>
<organism evidence="1 2">
    <name type="scientific">Halomonas aquatica</name>
    <dbReference type="NCBI Taxonomy" id="3151123"/>
    <lineage>
        <taxon>Bacteria</taxon>
        <taxon>Pseudomonadati</taxon>
        <taxon>Pseudomonadota</taxon>
        <taxon>Gammaproteobacteria</taxon>
        <taxon>Oceanospirillales</taxon>
        <taxon>Halomonadaceae</taxon>
        <taxon>Halomonas</taxon>
    </lineage>
</organism>
<keyword evidence="2" id="KW-1185">Reference proteome</keyword>
<dbReference type="EMBL" id="JBEGCJ010000001">
    <property type="protein sequence ID" value="MEQ6916019.1"/>
    <property type="molecule type" value="Genomic_DNA"/>
</dbReference>
<gene>
    <name evidence="1" type="ORF">ABE960_00560</name>
</gene>
<dbReference type="Pfam" id="PF10117">
    <property type="entry name" value="McrBC"/>
    <property type="match status" value="1"/>
</dbReference>
<evidence type="ECO:0008006" key="3">
    <source>
        <dbReference type="Google" id="ProtNLM"/>
    </source>
</evidence>
<proteinExistence type="predicted"/>